<dbReference type="InterPro" id="IPR039564">
    <property type="entry name" value="Peptidase_C39-like"/>
</dbReference>
<evidence type="ECO:0000256" key="1">
    <source>
        <dbReference type="SAM" id="MobiDB-lite"/>
    </source>
</evidence>
<feature type="region of interest" description="Disordered" evidence="1">
    <location>
        <begin position="1"/>
        <end position="47"/>
    </location>
</feature>
<evidence type="ECO:0000259" key="2">
    <source>
        <dbReference type="Pfam" id="PF13529"/>
    </source>
</evidence>
<keyword evidence="4" id="KW-1185">Reference proteome</keyword>
<evidence type="ECO:0000313" key="3">
    <source>
        <dbReference type="EMBL" id="NYI84084.1"/>
    </source>
</evidence>
<feature type="domain" description="Peptidase C39-like" evidence="2">
    <location>
        <begin position="138"/>
        <end position="279"/>
    </location>
</feature>
<gene>
    <name evidence="3" type="ORF">HNR68_002714</name>
</gene>
<dbReference type="RefSeq" id="WP_246330445.1">
    <property type="nucleotide sequence ID" value="NZ_BAABFH010000001.1"/>
</dbReference>
<sequence>MAVQSRSGYDPEIGHRTPVGGNRISPDVERRDVQNQDNAGGRTPKAVRNLADKFGMNAGGSRLRQVSTKVLPVVVAGGAIAMVGQPLVAGAGAEHEPTTAQVQTVDHQVPAPAQPPAPLAPQAAPAPEAPPKPVSKSLDVDYQAQKTSYWCGPAATRIALSAKTDAVPEQSTLASVLGTTSNGTDTIHQVVNGLNEQLAGAAHYEARDWSDKELTPELKDQLWSDVVRDINEGKGMVANIVAAPGNQPPGYPSSQTIYHYVAITGYDEANKTVHVTDPARFGGIQDYWLSLDQMASLIAPKGYAA</sequence>
<dbReference type="InterPro" id="IPR038765">
    <property type="entry name" value="Papain-like_cys_pep_sf"/>
</dbReference>
<feature type="region of interest" description="Disordered" evidence="1">
    <location>
        <begin position="94"/>
        <end position="136"/>
    </location>
</feature>
<dbReference type="SUPFAM" id="SSF54001">
    <property type="entry name" value="Cysteine proteinases"/>
    <property type="match status" value="1"/>
</dbReference>
<proteinExistence type="predicted"/>
<dbReference type="AlphaFoldDB" id="A0A853AHJ4"/>
<dbReference type="Proteomes" id="UP000587002">
    <property type="component" value="Unassembled WGS sequence"/>
</dbReference>
<dbReference type="Gene3D" id="3.90.70.10">
    <property type="entry name" value="Cysteine proteinases"/>
    <property type="match status" value="1"/>
</dbReference>
<dbReference type="EMBL" id="JACCFJ010000001">
    <property type="protein sequence ID" value="NYI84084.1"/>
    <property type="molecule type" value="Genomic_DNA"/>
</dbReference>
<evidence type="ECO:0000313" key="4">
    <source>
        <dbReference type="Proteomes" id="UP000587002"/>
    </source>
</evidence>
<accession>A0A853AHJ4</accession>
<name>A0A853AHJ4_9PSEU</name>
<protein>
    <recommendedName>
        <fullName evidence="2">Peptidase C39-like domain-containing protein</fullName>
    </recommendedName>
</protein>
<reference evidence="3 4" key="1">
    <citation type="submission" date="2020-07" db="EMBL/GenBank/DDBJ databases">
        <title>Sequencing the genomes of 1000 actinobacteria strains.</title>
        <authorList>
            <person name="Klenk H.-P."/>
        </authorList>
    </citation>
    <scope>NUCLEOTIDE SEQUENCE [LARGE SCALE GENOMIC DNA]</scope>
    <source>
        <strain evidence="3 4">DSM 44065</strain>
    </source>
</reference>
<organism evidence="3 4">
    <name type="scientific">Saccharopolyspora hordei</name>
    <dbReference type="NCBI Taxonomy" id="1838"/>
    <lineage>
        <taxon>Bacteria</taxon>
        <taxon>Bacillati</taxon>
        <taxon>Actinomycetota</taxon>
        <taxon>Actinomycetes</taxon>
        <taxon>Pseudonocardiales</taxon>
        <taxon>Pseudonocardiaceae</taxon>
        <taxon>Saccharopolyspora</taxon>
    </lineage>
</organism>
<dbReference type="Pfam" id="PF13529">
    <property type="entry name" value="Peptidase_C39_2"/>
    <property type="match status" value="1"/>
</dbReference>
<comment type="caution">
    <text evidence="3">The sequence shown here is derived from an EMBL/GenBank/DDBJ whole genome shotgun (WGS) entry which is preliminary data.</text>
</comment>